<dbReference type="GO" id="GO:0055070">
    <property type="term" value="P:copper ion homeostasis"/>
    <property type="evidence" value="ECO:0007669"/>
    <property type="project" value="TreeGrafter"/>
</dbReference>
<dbReference type="NCBIfam" id="TIGR01525">
    <property type="entry name" value="ATPase-IB_hvy"/>
    <property type="match status" value="1"/>
</dbReference>
<dbReference type="CDD" id="cd02094">
    <property type="entry name" value="P-type_ATPase_Cu-like"/>
    <property type="match status" value="1"/>
</dbReference>
<feature type="transmembrane region" description="Helical" evidence="16">
    <location>
        <begin position="215"/>
        <end position="235"/>
    </location>
</feature>
<dbReference type="CDD" id="cd00371">
    <property type="entry name" value="HMA"/>
    <property type="match status" value="2"/>
</dbReference>
<dbReference type="InterPro" id="IPR023299">
    <property type="entry name" value="ATPase_P-typ_cyto_dom_N"/>
</dbReference>
<dbReference type="SUPFAM" id="SSF56784">
    <property type="entry name" value="HAD-like"/>
    <property type="match status" value="1"/>
</dbReference>
<dbReference type="SFLD" id="SFLDG00002">
    <property type="entry name" value="C1.7:_P-type_atpase_like"/>
    <property type="match status" value="1"/>
</dbReference>
<dbReference type="Gene3D" id="3.40.50.1000">
    <property type="entry name" value="HAD superfamily/HAD-like"/>
    <property type="match status" value="1"/>
</dbReference>
<dbReference type="PANTHER" id="PTHR43520:SF8">
    <property type="entry name" value="P-TYPE CU(+) TRANSPORTER"/>
    <property type="match status" value="1"/>
</dbReference>
<dbReference type="Gene3D" id="2.70.150.10">
    <property type="entry name" value="Calcium-transporting ATPase, cytoplasmic transduction domain A"/>
    <property type="match status" value="1"/>
</dbReference>
<evidence type="ECO:0000313" key="18">
    <source>
        <dbReference type="Proteomes" id="UP000234752"/>
    </source>
</evidence>
<evidence type="ECO:0000256" key="15">
    <source>
        <dbReference type="ARBA" id="ARBA00023136"/>
    </source>
</evidence>
<dbReference type="Pfam" id="PF00122">
    <property type="entry name" value="E1-E2_ATPase"/>
    <property type="match status" value="1"/>
</dbReference>
<evidence type="ECO:0000256" key="7">
    <source>
        <dbReference type="ARBA" id="ARBA00022741"/>
    </source>
</evidence>
<feature type="transmembrane region" description="Helical" evidence="16">
    <location>
        <begin position="762"/>
        <end position="782"/>
    </location>
</feature>
<keyword evidence="13" id="KW-0186">Copper</keyword>
<dbReference type="InterPro" id="IPR018303">
    <property type="entry name" value="ATPase_P-typ_P_site"/>
</dbReference>
<evidence type="ECO:0000256" key="9">
    <source>
        <dbReference type="ARBA" id="ARBA00022840"/>
    </source>
</evidence>
<dbReference type="SFLD" id="SFLDS00003">
    <property type="entry name" value="Haloacid_Dehalogenase"/>
    <property type="match status" value="1"/>
</dbReference>
<dbReference type="Proteomes" id="UP000234752">
    <property type="component" value="Chromosome eg_2"/>
</dbReference>
<dbReference type="PANTHER" id="PTHR43520">
    <property type="entry name" value="ATP7, ISOFORM B"/>
    <property type="match status" value="1"/>
</dbReference>
<dbReference type="InterPro" id="IPR006122">
    <property type="entry name" value="HMA_Cu_ion-bd"/>
</dbReference>
<feature type="transmembrane region" description="Helical" evidence="16">
    <location>
        <begin position="427"/>
        <end position="447"/>
    </location>
</feature>
<sequence length="786" mass="79898">MSAILSLPVKGMNCVSCVGRVEKAVGKLSGVAGVSINLASGRVMVTPTADADAKMPAAVVAAISAAGYTPLIEPLRLKLTGMRCAGCVGRVEKALRAVPGVIDVKISQATGTALIDAAEVAEADLIAAVTMAGYGAVPAVAEDAVPLSGGRREPVLGEGTRAALALLLAVPLLLPMLGGPILPVWAQVMLGSLVQFGLGWPFYAGAWNAARHGAANMDVLVVLGTLAGWGLSGWMALNAHEGHVPHLYYEASATIIAMLLLGRWLEVRAKRKTGAAIEALMALRPQVARVRRDGAEMTLPITELRRGDVALVRAGEQVPVDGTILEGATHLDESMITGESLPVAKGIGAAVTGGSMNLDGFIAVTVGALGADSTLARIIRMVEEAGAAKAPIQRIVDKVSAIFVPLILVLALLTLLGWLLAGAGVEAAMINAVSVLVIACPCALGLATPTALMVGTGAAARAGILIRDAEALERARDIGVVAFDKTGTLTEGRPAIVAVQPVASMDKGTVLRLAAALQAGSSHPLAQAVRDAMPDVGAAEDIRTLPGLGVEGVLDGRALLLGNGRLMAERGVEIAALDTVARGLTTRGHSLSWLAVDGQVLGLIAFGDKVKQTAPAAIARLKALGVRTIMLTGDNAGAGGATAAALGLDEVLAELLPQDKGQALARLKAGGRVVAMVGDGINDAPALAAADVGIAMGTGTDVAMRAAGITLMRGDPALVADAIAVSRRTVTKIRQNLFWAFIYNLVGVPLAMAGLLNPMLAGAAMAASSVCVVGNALLLRGWRAGR</sequence>
<organism evidence="17 18">
    <name type="scientific">Niveispirillum cyanobacteriorum</name>
    <dbReference type="NCBI Taxonomy" id="1612173"/>
    <lineage>
        <taxon>Bacteria</taxon>
        <taxon>Pseudomonadati</taxon>
        <taxon>Pseudomonadota</taxon>
        <taxon>Alphaproteobacteria</taxon>
        <taxon>Rhodospirillales</taxon>
        <taxon>Azospirillaceae</taxon>
        <taxon>Niveispirillum</taxon>
    </lineage>
</organism>
<dbReference type="PROSITE" id="PS00154">
    <property type="entry name" value="ATPASE_E1_E2"/>
    <property type="match status" value="1"/>
</dbReference>
<dbReference type="InterPro" id="IPR044492">
    <property type="entry name" value="P_typ_ATPase_HD_dom"/>
</dbReference>
<keyword evidence="14" id="KW-0406">Ion transport</keyword>
<dbReference type="InterPro" id="IPR036412">
    <property type="entry name" value="HAD-like_sf"/>
</dbReference>
<feature type="transmembrane region" description="Helical" evidence="16">
    <location>
        <begin position="247"/>
        <end position="265"/>
    </location>
</feature>
<keyword evidence="9 16" id="KW-0067">ATP-binding</keyword>
<evidence type="ECO:0000256" key="10">
    <source>
        <dbReference type="ARBA" id="ARBA00022842"/>
    </source>
</evidence>
<dbReference type="SUPFAM" id="SSF81653">
    <property type="entry name" value="Calcium ATPase, transduction domain A"/>
    <property type="match status" value="1"/>
</dbReference>
<dbReference type="GO" id="GO:0005524">
    <property type="term" value="F:ATP binding"/>
    <property type="evidence" value="ECO:0007669"/>
    <property type="project" value="UniProtKB-UniRule"/>
</dbReference>
<evidence type="ECO:0000256" key="12">
    <source>
        <dbReference type="ARBA" id="ARBA00022989"/>
    </source>
</evidence>
<keyword evidence="16" id="KW-1003">Cell membrane</keyword>
<feature type="transmembrane region" description="Helical" evidence="16">
    <location>
        <begin position="399"/>
        <end position="421"/>
    </location>
</feature>
<dbReference type="GO" id="GO:0016887">
    <property type="term" value="F:ATP hydrolysis activity"/>
    <property type="evidence" value="ECO:0007669"/>
    <property type="project" value="InterPro"/>
</dbReference>
<keyword evidence="3" id="KW-0813">Transport</keyword>
<reference evidence="17 18" key="1">
    <citation type="submission" date="2017-12" db="EMBL/GenBank/DDBJ databases">
        <title>Genomes of bacteria within cyanobacterial aggregates.</title>
        <authorList>
            <person name="Cai H."/>
        </authorList>
    </citation>
    <scope>NUCLEOTIDE SEQUENCE [LARGE SCALE GENOMIC DNA]</scope>
    <source>
        <strain evidence="17 18">TH16</strain>
    </source>
</reference>
<evidence type="ECO:0000256" key="16">
    <source>
        <dbReference type="RuleBase" id="RU362081"/>
    </source>
</evidence>
<evidence type="ECO:0000256" key="6">
    <source>
        <dbReference type="ARBA" id="ARBA00022737"/>
    </source>
</evidence>
<gene>
    <name evidence="17" type="ORF">C0V82_17780</name>
</gene>
<dbReference type="InterPro" id="IPR023214">
    <property type="entry name" value="HAD_sf"/>
</dbReference>
<comment type="subcellular location">
    <subcellularLocation>
        <location evidence="16">Cell membrane</location>
    </subcellularLocation>
    <subcellularLocation>
        <location evidence="1">Endomembrane system</location>
        <topology evidence="1">Multi-pass membrane protein</topology>
    </subcellularLocation>
</comment>
<keyword evidence="6" id="KW-0677">Repeat</keyword>
<dbReference type="GO" id="GO:0005507">
    <property type="term" value="F:copper ion binding"/>
    <property type="evidence" value="ECO:0007669"/>
    <property type="project" value="InterPro"/>
</dbReference>
<evidence type="ECO:0000256" key="4">
    <source>
        <dbReference type="ARBA" id="ARBA00022692"/>
    </source>
</evidence>
<evidence type="ECO:0000256" key="3">
    <source>
        <dbReference type="ARBA" id="ARBA00022448"/>
    </source>
</evidence>
<evidence type="ECO:0000256" key="11">
    <source>
        <dbReference type="ARBA" id="ARBA00022967"/>
    </source>
</evidence>
<dbReference type="RefSeq" id="WP_102113790.1">
    <property type="nucleotide sequence ID" value="NZ_BMGN01000006.1"/>
</dbReference>
<keyword evidence="10" id="KW-0460">Magnesium</keyword>
<evidence type="ECO:0000256" key="8">
    <source>
        <dbReference type="ARBA" id="ARBA00022796"/>
    </source>
</evidence>
<dbReference type="PRINTS" id="PR00120">
    <property type="entry name" value="HATPASE"/>
</dbReference>
<dbReference type="Gene3D" id="3.30.70.100">
    <property type="match status" value="2"/>
</dbReference>
<dbReference type="GO" id="GO:0012505">
    <property type="term" value="C:endomembrane system"/>
    <property type="evidence" value="ECO:0007669"/>
    <property type="project" value="UniProtKB-SubCell"/>
</dbReference>
<keyword evidence="11" id="KW-1278">Translocase</keyword>
<dbReference type="InterPro" id="IPR017969">
    <property type="entry name" value="Heavy-metal-associated_CS"/>
</dbReference>
<dbReference type="InterPro" id="IPR001757">
    <property type="entry name" value="P_typ_ATPase"/>
</dbReference>
<keyword evidence="15 16" id="KW-0472">Membrane</keyword>
<dbReference type="InterPro" id="IPR008250">
    <property type="entry name" value="ATPase_P-typ_transduc_dom_A_sf"/>
</dbReference>
<evidence type="ECO:0000256" key="5">
    <source>
        <dbReference type="ARBA" id="ARBA00022723"/>
    </source>
</evidence>
<feature type="transmembrane region" description="Helical" evidence="16">
    <location>
        <begin position="184"/>
        <end position="203"/>
    </location>
</feature>
<evidence type="ECO:0000256" key="2">
    <source>
        <dbReference type="ARBA" id="ARBA00006024"/>
    </source>
</evidence>
<protein>
    <submittedName>
        <fullName evidence="17">Copper-translocating P-type ATPase</fullName>
    </submittedName>
</protein>
<keyword evidence="18" id="KW-1185">Reference proteome</keyword>
<name>A0A2K9NI34_9PROT</name>
<dbReference type="InterPro" id="IPR027256">
    <property type="entry name" value="P-typ_ATPase_IB"/>
</dbReference>
<dbReference type="SFLD" id="SFLDF00027">
    <property type="entry name" value="p-type_atpase"/>
    <property type="match status" value="1"/>
</dbReference>
<dbReference type="PROSITE" id="PS50846">
    <property type="entry name" value="HMA_2"/>
    <property type="match status" value="2"/>
</dbReference>
<dbReference type="InterPro" id="IPR006121">
    <property type="entry name" value="HMA_dom"/>
</dbReference>
<dbReference type="Gene3D" id="3.40.1110.10">
    <property type="entry name" value="Calcium-transporting ATPase, cytoplasmic domain N"/>
    <property type="match status" value="1"/>
</dbReference>
<dbReference type="PROSITE" id="PS01047">
    <property type="entry name" value="HMA_1"/>
    <property type="match status" value="1"/>
</dbReference>
<dbReference type="FunFam" id="2.70.150.10:FF:000002">
    <property type="entry name" value="Copper-transporting ATPase 1, putative"/>
    <property type="match status" value="1"/>
</dbReference>
<dbReference type="GO" id="GO:0005886">
    <property type="term" value="C:plasma membrane"/>
    <property type="evidence" value="ECO:0007669"/>
    <property type="project" value="UniProtKB-SubCell"/>
</dbReference>
<dbReference type="PROSITE" id="PS01229">
    <property type="entry name" value="COF_2"/>
    <property type="match status" value="1"/>
</dbReference>
<feature type="transmembrane region" description="Helical" evidence="16">
    <location>
        <begin position="737"/>
        <end position="756"/>
    </location>
</feature>
<evidence type="ECO:0000256" key="13">
    <source>
        <dbReference type="ARBA" id="ARBA00023008"/>
    </source>
</evidence>
<keyword evidence="5 16" id="KW-0479">Metal-binding</keyword>
<dbReference type="EMBL" id="CP025612">
    <property type="protein sequence ID" value="AUN32246.1"/>
    <property type="molecule type" value="Genomic_DNA"/>
</dbReference>
<dbReference type="NCBIfam" id="TIGR01494">
    <property type="entry name" value="ATPase_P-type"/>
    <property type="match status" value="1"/>
</dbReference>
<comment type="similarity">
    <text evidence="2 16">Belongs to the cation transport ATPase (P-type) (TC 3.A.3) family. Type IB subfamily.</text>
</comment>
<dbReference type="Pfam" id="PF00702">
    <property type="entry name" value="Hydrolase"/>
    <property type="match status" value="1"/>
</dbReference>
<keyword evidence="8" id="KW-0187">Copper transport</keyword>
<dbReference type="OrthoDB" id="9760802at2"/>
<dbReference type="PRINTS" id="PR00119">
    <property type="entry name" value="CATATPASE"/>
</dbReference>
<dbReference type="KEGG" id="ncb:C0V82_17780"/>
<dbReference type="Pfam" id="PF00403">
    <property type="entry name" value="HMA"/>
    <property type="match status" value="2"/>
</dbReference>
<dbReference type="SUPFAM" id="SSF81665">
    <property type="entry name" value="Calcium ATPase, transmembrane domain M"/>
    <property type="match status" value="1"/>
</dbReference>
<dbReference type="InterPro" id="IPR023298">
    <property type="entry name" value="ATPase_P-typ_TM_dom_sf"/>
</dbReference>
<proteinExistence type="inferred from homology"/>
<keyword evidence="7 16" id="KW-0547">Nucleotide-binding</keyword>
<evidence type="ECO:0000256" key="1">
    <source>
        <dbReference type="ARBA" id="ARBA00004127"/>
    </source>
</evidence>
<accession>A0A2K9NI34</accession>
<dbReference type="InterPro" id="IPR036163">
    <property type="entry name" value="HMA_dom_sf"/>
</dbReference>
<dbReference type="NCBIfam" id="TIGR01511">
    <property type="entry name" value="ATPase-IB1_Cu"/>
    <property type="match status" value="1"/>
</dbReference>
<dbReference type="InterPro" id="IPR059000">
    <property type="entry name" value="ATPase_P-type_domA"/>
</dbReference>
<evidence type="ECO:0000313" key="17">
    <source>
        <dbReference type="EMBL" id="AUN32246.1"/>
    </source>
</evidence>
<dbReference type="SUPFAM" id="SSF55008">
    <property type="entry name" value="HMA, heavy metal-associated domain"/>
    <property type="match status" value="2"/>
</dbReference>
<evidence type="ECO:0000256" key="14">
    <source>
        <dbReference type="ARBA" id="ARBA00023065"/>
    </source>
</evidence>
<dbReference type="AlphaFoldDB" id="A0A2K9NI34"/>
<dbReference type="GO" id="GO:0043682">
    <property type="term" value="F:P-type divalent copper transporter activity"/>
    <property type="evidence" value="ECO:0007669"/>
    <property type="project" value="TreeGrafter"/>
</dbReference>
<keyword evidence="12 16" id="KW-1133">Transmembrane helix</keyword>
<dbReference type="NCBIfam" id="TIGR00003">
    <property type="entry name" value="copper ion binding protein"/>
    <property type="match status" value="1"/>
</dbReference>
<keyword evidence="4 16" id="KW-0812">Transmembrane</keyword>